<feature type="transmembrane region" description="Helical" evidence="2">
    <location>
        <begin position="122"/>
        <end position="140"/>
    </location>
</feature>
<sequence>MASGAADTVLDCTFEGSGNLYGLGIRLSIYIQYFITSLAYNYNQACFNSISTGNSILRVALLIGVTYAIATGEVTVNIDAAITTLLISLINADMPDAWFNPVHLPRRFSHPEFRAFIHSSRVWRLAFQQIWLLAYSIWFWQYGVNKKLHPANPDCGKERIWVVVPVDLDSNALRIFVVVFLSLQIVVFAVFMLEYLRPAAREEATQEKLENGWIARRVKRFVGWTARYGVTRRVWNNVLGVAALVVGVLAVELPIRWNNVTGVNSVAEADQLIALLVAVANVYMLWLDWGEEMVIVKSGKKDDGGKTENEEGEVRVLADKTTQEVEERMGEDEKGNLAVKTQVEDAENENRRPGSSRFRRSLNGWGAPEHIV</sequence>
<feature type="transmembrane region" description="Helical" evidence="2">
    <location>
        <begin position="271"/>
        <end position="289"/>
    </location>
</feature>
<organism evidence="3 4">
    <name type="scientific">Ascodesmis nigricans</name>
    <dbReference type="NCBI Taxonomy" id="341454"/>
    <lineage>
        <taxon>Eukaryota</taxon>
        <taxon>Fungi</taxon>
        <taxon>Dikarya</taxon>
        <taxon>Ascomycota</taxon>
        <taxon>Pezizomycotina</taxon>
        <taxon>Pezizomycetes</taxon>
        <taxon>Pezizales</taxon>
        <taxon>Ascodesmidaceae</taxon>
        <taxon>Ascodesmis</taxon>
    </lineage>
</organism>
<reference evidence="3 4" key="1">
    <citation type="submission" date="2019-04" db="EMBL/GenBank/DDBJ databases">
        <title>Comparative genomics and transcriptomics to analyze fruiting body development in filamentous ascomycetes.</title>
        <authorList>
            <consortium name="DOE Joint Genome Institute"/>
            <person name="Lutkenhaus R."/>
            <person name="Traeger S."/>
            <person name="Breuer J."/>
            <person name="Kuo A."/>
            <person name="Lipzen A."/>
            <person name="Pangilinan J."/>
            <person name="Dilworth D."/>
            <person name="Sandor L."/>
            <person name="Poggeler S."/>
            <person name="Barry K."/>
            <person name="Grigoriev I.V."/>
            <person name="Nowrousian M."/>
        </authorList>
    </citation>
    <scope>NUCLEOTIDE SEQUENCE [LARGE SCALE GENOMIC DNA]</scope>
    <source>
        <strain evidence="3 4">CBS 389.68</strain>
    </source>
</reference>
<accession>A0A4S2N0Q7</accession>
<dbReference type="OrthoDB" id="3945378at2759"/>
<feature type="transmembrane region" description="Helical" evidence="2">
    <location>
        <begin position="172"/>
        <end position="193"/>
    </location>
</feature>
<dbReference type="STRING" id="341454.A0A4S2N0Q7"/>
<feature type="transmembrane region" description="Helical" evidence="2">
    <location>
        <begin position="234"/>
        <end position="251"/>
    </location>
</feature>
<keyword evidence="2" id="KW-0472">Membrane</keyword>
<keyword evidence="2" id="KW-0812">Transmembrane</keyword>
<evidence type="ECO:0000256" key="2">
    <source>
        <dbReference type="SAM" id="Phobius"/>
    </source>
</evidence>
<dbReference type="EMBL" id="ML220114">
    <property type="protein sequence ID" value="TGZ82692.1"/>
    <property type="molecule type" value="Genomic_DNA"/>
</dbReference>
<proteinExistence type="predicted"/>
<gene>
    <name evidence="3" type="ORF">EX30DRAFT_338998</name>
</gene>
<dbReference type="InParanoid" id="A0A4S2N0Q7"/>
<keyword evidence="2" id="KW-1133">Transmembrane helix</keyword>
<dbReference type="AlphaFoldDB" id="A0A4S2N0Q7"/>
<feature type="region of interest" description="Disordered" evidence="1">
    <location>
        <begin position="320"/>
        <end position="372"/>
    </location>
</feature>
<name>A0A4S2N0Q7_9PEZI</name>
<keyword evidence="4" id="KW-1185">Reference proteome</keyword>
<evidence type="ECO:0000313" key="4">
    <source>
        <dbReference type="Proteomes" id="UP000298138"/>
    </source>
</evidence>
<feature type="compositionally biased region" description="Basic and acidic residues" evidence="1">
    <location>
        <begin position="320"/>
        <end position="335"/>
    </location>
</feature>
<evidence type="ECO:0000313" key="3">
    <source>
        <dbReference type="EMBL" id="TGZ82692.1"/>
    </source>
</evidence>
<protein>
    <submittedName>
        <fullName evidence="3">Uncharacterized protein</fullName>
    </submittedName>
</protein>
<dbReference type="Proteomes" id="UP000298138">
    <property type="component" value="Unassembled WGS sequence"/>
</dbReference>
<evidence type="ECO:0000256" key="1">
    <source>
        <dbReference type="SAM" id="MobiDB-lite"/>
    </source>
</evidence>